<evidence type="ECO:0008006" key="4">
    <source>
        <dbReference type="Google" id="ProtNLM"/>
    </source>
</evidence>
<feature type="transmembrane region" description="Helical" evidence="1">
    <location>
        <begin position="72"/>
        <end position="91"/>
    </location>
</feature>
<organism evidence="2 3">
    <name type="scientific">Bacteroides stercoris</name>
    <dbReference type="NCBI Taxonomy" id="46506"/>
    <lineage>
        <taxon>Bacteria</taxon>
        <taxon>Pseudomonadati</taxon>
        <taxon>Bacteroidota</taxon>
        <taxon>Bacteroidia</taxon>
        <taxon>Bacteroidales</taxon>
        <taxon>Bacteroidaceae</taxon>
        <taxon>Bacteroides</taxon>
    </lineage>
</organism>
<feature type="transmembrane region" description="Helical" evidence="1">
    <location>
        <begin position="302"/>
        <end position="320"/>
    </location>
</feature>
<dbReference type="AlphaFoldDB" id="A0A412DRH2"/>
<keyword evidence="1" id="KW-0472">Membrane</keyword>
<comment type="caution">
    <text evidence="2">The sequence shown here is derived from an EMBL/GenBank/DDBJ whole genome shotgun (WGS) entry which is preliminary data.</text>
</comment>
<proteinExistence type="predicted"/>
<name>A0A412DRH2_BACSE</name>
<reference evidence="2 3" key="1">
    <citation type="submission" date="2018-08" db="EMBL/GenBank/DDBJ databases">
        <title>A genome reference for cultivated species of the human gut microbiota.</title>
        <authorList>
            <person name="Zou Y."/>
            <person name="Xue W."/>
            <person name="Luo G."/>
        </authorList>
    </citation>
    <scope>NUCLEOTIDE SEQUENCE [LARGE SCALE GENOMIC DNA]</scope>
    <source>
        <strain evidence="2 3">AF26-20BH</strain>
    </source>
</reference>
<keyword evidence="1" id="KW-1133">Transmembrane helix</keyword>
<sequence>MMLHNICAIRGSIITFTLFLIFLLNPFADALTGYLVGKGMMSENAAFSPSQIFRLFLTMILFVQLKYKQKFYFFLVTVFYLLIIEFASFLLHQYPPGLLNGIISSYKLSFCLLFYLVIDNYIQNNKIGVSDIVRYFILSATIYAVIILISNILGINFDVYGDGLGSKGVFTSGNGLGIFIGVAGLFSLYAYLSERKKKEIIRLILFLYVLVNLLSKAAIILTLAILLISFYYSKRVYKFIIIVGGIALLAYYNSYVIELITTATSVVTYRYEHADSLRHFLLSGRVEYMDYAFEQYSLDGLLLLRLFFGMGYFVSFRNPYSNSFWEGSSSFLECEAFDMFFMYGLLGLLLYISLFIYILKKAMRIKGKYTSIFKIAWIVIFFHSAFAGHVLFNGMSIIAFVTILIVLNNYQIHNENSISVS</sequence>
<feature type="transmembrane region" description="Helical" evidence="1">
    <location>
        <begin position="175"/>
        <end position="192"/>
    </location>
</feature>
<dbReference type="RefSeq" id="WP_060385005.1">
    <property type="nucleotide sequence ID" value="NZ_JADNPL010000009.1"/>
</dbReference>
<evidence type="ECO:0000256" key="1">
    <source>
        <dbReference type="SAM" id="Phobius"/>
    </source>
</evidence>
<dbReference type="EMBL" id="QRTW01000005">
    <property type="protein sequence ID" value="RGR16025.1"/>
    <property type="molecule type" value="Genomic_DNA"/>
</dbReference>
<feature type="transmembrane region" description="Helical" evidence="1">
    <location>
        <begin position="204"/>
        <end position="230"/>
    </location>
</feature>
<evidence type="ECO:0000313" key="2">
    <source>
        <dbReference type="EMBL" id="RGR16025.1"/>
    </source>
</evidence>
<feature type="transmembrane region" description="Helical" evidence="1">
    <location>
        <begin position="340"/>
        <end position="359"/>
    </location>
</feature>
<feature type="transmembrane region" description="Helical" evidence="1">
    <location>
        <begin position="103"/>
        <end position="122"/>
    </location>
</feature>
<keyword evidence="1" id="KW-0812">Transmembrane</keyword>
<protein>
    <recommendedName>
        <fullName evidence="4">O-antigen ligase domain-containing protein</fullName>
    </recommendedName>
</protein>
<feature type="transmembrane region" description="Helical" evidence="1">
    <location>
        <begin position="236"/>
        <end position="252"/>
    </location>
</feature>
<dbReference type="Proteomes" id="UP000283310">
    <property type="component" value="Unassembled WGS sequence"/>
</dbReference>
<feature type="transmembrane region" description="Helical" evidence="1">
    <location>
        <begin position="46"/>
        <end position="65"/>
    </location>
</feature>
<feature type="transmembrane region" description="Helical" evidence="1">
    <location>
        <begin position="134"/>
        <end position="155"/>
    </location>
</feature>
<accession>A0A412DRH2</accession>
<evidence type="ECO:0000313" key="3">
    <source>
        <dbReference type="Proteomes" id="UP000283310"/>
    </source>
</evidence>
<gene>
    <name evidence="2" type="ORF">DWY65_04405</name>
</gene>